<feature type="non-terminal residue" evidence="2">
    <location>
        <position position="1"/>
    </location>
</feature>
<organism evidence="2">
    <name type="scientific">uncultured Solirubrobacterales bacterium</name>
    <dbReference type="NCBI Taxonomy" id="768556"/>
    <lineage>
        <taxon>Bacteria</taxon>
        <taxon>Bacillati</taxon>
        <taxon>Actinomycetota</taxon>
        <taxon>Thermoleophilia</taxon>
        <taxon>Solirubrobacterales</taxon>
        <taxon>environmental samples</taxon>
    </lineage>
</organism>
<protein>
    <submittedName>
        <fullName evidence="2">RNA polymerase sigma factor SigB</fullName>
    </submittedName>
</protein>
<proteinExistence type="predicted"/>
<reference evidence="2" key="1">
    <citation type="submission" date="2020-02" db="EMBL/GenBank/DDBJ databases">
        <authorList>
            <person name="Meier V. D."/>
        </authorList>
    </citation>
    <scope>NUCLEOTIDE SEQUENCE</scope>
    <source>
        <strain evidence="2">AVDCRST_MAG17</strain>
    </source>
</reference>
<sequence>WLSPHPPLRPPWSSRPPVRIAACCCATTAMATSGRGTNSSCASSRWPGSSPAATSAGPSRSTTSFRWPASDWSRPSTASTRCGPPRSRATRCPPWS</sequence>
<feature type="compositionally biased region" description="Low complexity" evidence="1">
    <location>
        <begin position="47"/>
        <end position="64"/>
    </location>
</feature>
<feature type="region of interest" description="Disordered" evidence="1">
    <location>
        <begin position="31"/>
        <end position="96"/>
    </location>
</feature>
<evidence type="ECO:0000313" key="2">
    <source>
        <dbReference type="EMBL" id="CAA9499379.1"/>
    </source>
</evidence>
<name>A0A6J4SHP6_9ACTN</name>
<gene>
    <name evidence="2" type="ORF">AVDCRST_MAG17-1269</name>
</gene>
<dbReference type="EMBL" id="CADCVV010000090">
    <property type="protein sequence ID" value="CAA9499379.1"/>
    <property type="molecule type" value="Genomic_DNA"/>
</dbReference>
<feature type="non-terminal residue" evidence="2">
    <location>
        <position position="96"/>
    </location>
</feature>
<evidence type="ECO:0000256" key="1">
    <source>
        <dbReference type="SAM" id="MobiDB-lite"/>
    </source>
</evidence>
<dbReference type="AlphaFoldDB" id="A0A6J4SHP6"/>
<accession>A0A6J4SHP6</accession>
<feature type="compositionally biased region" description="Polar residues" evidence="1">
    <location>
        <begin position="34"/>
        <end position="43"/>
    </location>
</feature>